<evidence type="ECO:0000313" key="1">
    <source>
        <dbReference type="EMBL" id="CDW86917.1"/>
    </source>
</evidence>
<dbReference type="AlphaFoldDB" id="A0A078B0P1"/>
<dbReference type="InterPro" id="IPR011050">
    <property type="entry name" value="Pectin_lyase_fold/virulence"/>
</dbReference>
<dbReference type="Proteomes" id="UP000039865">
    <property type="component" value="Unassembled WGS sequence"/>
</dbReference>
<dbReference type="OrthoDB" id="313173at2759"/>
<sequence>MLVGTGGFIYQQDQNLMFIKVESVTVRKVKAMSHAVFNMNHILNMMKEQYAMKEQMACLLRTVFLEIVGSHIKELLSRLVLTNTKIKDLTNLKNITAYNIEAKMYGGFLYNEQKSYLEFSIITIQDSKDISNISSQQGGFAYIKNPQTNITLKNIEFKNISSQIQGGIFYVVDSDMISIENSKFKEFSSTIGGFISSSSFLMRLQIIASTIICDKDYNQESEIDQLSGCKHYFEKQQFLKMWKIILRRFIFALKDYPIRLQINIQRKFWAICGNVAQTGGVIYGVSNSNISISYCTIQKNQAIMTAGAIYLNSIDLLNDETLGSFIFLIFDVRMDIDNCEFKNGASNLGGSFFQITKQILKVEQSTPLALRVFSLEKGHNFSITLLLTVVRTFTSQTLLIQQL</sequence>
<accession>A0A078B0P1</accession>
<proteinExistence type="predicted"/>
<keyword evidence="2" id="KW-1185">Reference proteome</keyword>
<name>A0A078B0P1_STYLE</name>
<dbReference type="InParanoid" id="A0A078B0P1"/>
<evidence type="ECO:0000313" key="2">
    <source>
        <dbReference type="Proteomes" id="UP000039865"/>
    </source>
</evidence>
<protein>
    <submittedName>
        <fullName evidence="1">Uncharacterized protein</fullName>
    </submittedName>
</protein>
<gene>
    <name evidence="1" type="primary">Contig5393.g5768</name>
    <name evidence="1" type="ORF">STYLEM_16017</name>
</gene>
<organism evidence="1 2">
    <name type="scientific">Stylonychia lemnae</name>
    <name type="common">Ciliate</name>
    <dbReference type="NCBI Taxonomy" id="5949"/>
    <lineage>
        <taxon>Eukaryota</taxon>
        <taxon>Sar</taxon>
        <taxon>Alveolata</taxon>
        <taxon>Ciliophora</taxon>
        <taxon>Intramacronucleata</taxon>
        <taxon>Spirotrichea</taxon>
        <taxon>Stichotrichia</taxon>
        <taxon>Sporadotrichida</taxon>
        <taxon>Oxytrichidae</taxon>
        <taxon>Stylonychinae</taxon>
        <taxon>Stylonychia</taxon>
    </lineage>
</organism>
<dbReference type="EMBL" id="CCKQ01015111">
    <property type="protein sequence ID" value="CDW86917.1"/>
    <property type="molecule type" value="Genomic_DNA"/>
</dbReference>
<reference evidence="1 2" key="1">
    <citation type="submission" date="2014-06" db="EMBL/GenBank/DDBJ databases">
        <authorList>
            <person name="Swart Estienne"/>
        </authorList>
    </citation>
    <scope>NUCLEOTIDE SEQUENCE [LARGE SCALE GENOMIC DNA]</scope>
    <source>
        <strain evidence="1 2">130c</strain>
    </source>
</reference>
<dbReference type="SUPFAM" id="SSF51126">
    <property type="entry name" value="Pectin lyase-like"/>
    <property type="match status" value="1"/>
</dbReference>